<organism evidence="2 3">
    <name type="scientific">Amycolatopsis oliviviridis</name>
    <dbReference type="NCBI Taxonomy" id="1471590"/>
    <lineage>
        <taxon>Bacteria</taxon>
        <taxon>Bacillati</taxon>
        <taxon>Actinomycetota</taxon>
        <taxon>Actinomycetes</taxon>
        <taxon>Pseudonocardiales</taxon>
        <taxon>Pseudonocardiaceae</taxon>
        <taxon>Amycolatopsis</taxon>
    </lineage>
</organism>
<feature type="transmembrane region" description="Helical" evidence="1">
    <location>
        <begin position="31"/>
        <end position="49"/>
    </location>
</feature>
<keyword evidence="1" id="KW-0812">Transmembrane</keyword>
<accession>A0ABQ3LQV3</accession>
<name>A0ABQ3LQV3_9PSEU</name>
<dbReference type="EMBL" id="BNAY01000003">
    <property type="protein sequence ID" value="GHH15493.1"/>
    <property type="molecule type" value="Genomic_DNA"/>
</dbReference>
<gene>
    <name evidence="2" type="ORF">GCM10017790_30070</name>
</gene>
<sequence length="177" mass="19492">MDQLNADLLPGERLLWSGKPQRIPLLTKMDVILVPAVLFFGLAVFFGVRNGFSPFIWLVLVLVSGAFFSRPVVHYLALRTVTYGITDRRVVVWTRGRQSAAHYLKDLGPPYVRENPDGTGTVGFNLGRGDIAAANELSGLDRSFGIGNVELKYPELLNIEHPTVVRDLAASAQRDTG</sequence>
<dbReference type="Proteomes" id="UP000635387">
    <property type="component" value="Unassembled WGS sequence"/>
</dbReference>
<dbReference type="RefSeq" id="WP_191255113.1">
    <property type="nucleotide sequence ID" value="NZ_BNAY01000003.1"/>
</dbReference>
<keyword evidence="1" id="KW-1133">Transmembrane helix</keyword>
<comment type="caution">
    <text evidence="2">The sequence shown here is derived from an EMBL/GenBank/DDBJ whole genome shotgun (WGS) entry which is preliminary data.</text>
</comment>
<protein>
    <recommendedName>
        <fullName evidence="4">PH domain-containing protein</fullName>
    </recommendedName>
</protein>
<keyword evidence="3" id="KW-1185">Reference proteome</keyword>
<reference evidence="3" key="1">
    <citation type="journal article" date="2019" name="Int. J. Syst. Evol. Microbiol.">
        <title>The Global Catalogue of Microorganisms (GCM) 10K type strain sequencing project: providing services to taxonomists for standard genome sequencing and annotation.</title>
        <authorList>
            <consortium name="The Broad Institute Genomics Platform"/>
            <consortium name="The Broad Institute Genome Sequencing Center for Infectious Disease"/>
            <person name="Wu L."/>
            <person name="Ma J."/>
        </authorList>
    </citation>
    <scope>NUCLEOTIDE SEQUENCE [LARGE SCALE GENOMIC DNA]</scope>
    <source>
        <strain evidence="3">CGMCC 4.7683</strain>
    </source>
</reference>
<feature type="transmembrane region" description="Helical" evidence="1">
    <location>
        <begin position="55"/>
        <end position="78"/>
    </location>
</feature>
<keyword evidence="1" id="KW-0472">Membrane</keyword>
<evidence type="ECO:0008006" key="4">
    <source>
        <dbReference type="Google" id="ProtNLM"/>
    </source>
</evidence>
<evidence type="ECO:0000313" key="3">
    <source>
        <dbReference type="Proteomes" id="UP000635387"/>
    </source>
</evidence>
<evidence type="ECO:0000256" key="1">
    <source>
        <dbReference type="SAM" id="Phobius"/>
    </source>
</evidence>
<evidence type="ECO:0000313" key="2">
    <source>
        <dbReference type="EMBL" id="GHH15493.1"/>
    </source>
</evidence>
<proteinExistence type="predicted"/>